<name>A0AAV3U3G4_9ALTE</name>
<dbReference type="AlphaFoldDB" id="A0AAV3U3G4"/>
<dbReference type="Gene3D" id="3.40.1730.10">
    <property type="entry name" value="pa0076 domain"/>
    <property type="match status" value="1"/>
</dbReference>
<protein>
    <submittedName>
        <fullName evidence="1">Type VI secretion system-associated protein TagF</fullName>
    </submittedName>
</protein>
<organism evidence="1 2">
    <name type="scientific">Halioxenophilus aromaticivorans</name>
    <dbReference type="NCBI Taxonomy" id="1306992"/>
    <lineage>
        <taxon>Bacteria</taxon>
        <taxon>Pseudomonadati</taxon>
        <taxon>Pseudomonadota</taxon>
        <taxon>Gammaproteobacteria</taxon>
        <taxon>Alteromonadales</taxon>
        <taxon>Alteromonadaceae</taxon>
        <taxon>Halioxenophilus</taxon>
    </lineage>
</organism>
<reference evidence="2" key="1">
    <citation type="journal article" date="2019" name="Int. J. Syst. Evol. Microbiol.">
        <title>The Global Catalogue of Microorganisms (GCM) 10K type strain sequencing project: providing services to taxonomists for standard genome sequencing and annotation.</title>
        <authorList>
            <consortium name="The Broad Institute Genomics Platform"/>
            <consortium name="The Broad Institute Genome Sequencing Center for Infectious Disease"/>
            <person name="Wu L."/>
            <person name="Ma J."/>
        </authorList>
    </citation>
    <scope>NUCLEOTIDE SEQUENCE [LARGE SCALE GENOMIC DNA]</scope>
    <source>
        <strain evidence="2">JCM 19134</strain>
    </source>
</reference>
<dbReference type="RefSeq" id="WP_345422191.1">
    <property type="nucleotide sequence ID" value="NZ_AP031496.1"/>
</dbReference>
<dbReference type="Proteomes" id="UP001409585">
    <property type="component" value="Unassembled WGS sequence"/>
</dbReference>
<dbReference type="PIRSF" id="PIRSF029287">
    <property type="entry name" value="UCP029287"/>
    <property type="match status" value="1"/>
</dbReference>
<dbReference type="InterPro" id="IPR017748">
    <property type="entry name" value="TagF"/>
</dbReference>
<gene>
    <name evidence="1" type="primary">tagF</name>
    <name evidence="1" type="ORF">GCM10025791_23980</name>
</gene>
<dbReference type="Pfam" id="PF09867">
    <property type="entry name" value="TagF_N"/>
    <property type="match status" value="1"/>
</dbReference>
<proteinExistence type="predicted"/>
<evidence type="ECO:0000313" key="2">
    <source>
        <dbReference type="Proteomes" id="UP001409585"/>
    </source>
</evidence>
<dbReference type="EMBL" id="BAABLX010000023">
    <property type="protein sequence ID" value="GAA4944286.1"/>
    <property type="molecule type" value="Genomic_DNA"/>
</dbReference>
<keyword evidence="2" id="KW-1185">Reference proteome</keyword>
<sequence>MAQQDTCGIFGKLPMQSDFISHFLPTTYTEYWHAWLQSCLSISQEQLAEQWQEYYLNAPIWRFAAMPDVVHQQAVVGVVIPSVDEVGRYFPLTIAHIGDHVPWQAYLEGGRWYQEAEKTALLALEDELAYSRFIEFFEQLPVPAAQPWPAMATELSFMARTQNMAFDQTPTDDPVPHALQLLHYNAERMLGNYSLWWTEGSDAVLPCLLTCSGMPDSGQFSAMIDGQWQKWGWNHSQVVR</sequence>
<accession>A0AAV3U3G4</accession>
<dbReference type="NCBIfam" id="TIGR03373">
    <property type="entry name" value="VI_minor_4"/>
    <property type="match status" value="1"/>
</dbReference>
<evidence type="ECO:0000313" key="1">
    <source>
        <dbReference type="EMBL" id="GAA4944286.1"/>
    </source>
</evidence>
<dbReference type="InterPro" id="IPR038225">
    <property type="entry name" value="TagF_sf"/>
</dbReference>
<comment type="caution">
    <text evidence="1">The sequence shown here is derived from an EMBL/GenBank/DDBJ whole genome shotgun (WGS) entry which is preliminary data.</text>
</comment>